<reference evidence="9" key="1">
    <citation type="submission" date="2025-08" db="UniProtKB">
        <authorList>
            <consortium name="RefSeq"/>
        </authorList>
    </citation>
    <scope>IDENTIFICATION</scope>
</reference>
<feature type="region of interest" description="Disordered" evidence="6">
    <location>
        <begin position="699"/>
        <end position="731"/>
    </location>
</feature>
<feature type="compositionally biased region" description="Polar residues" evidence="6">
    <location>
        <begin position="529"/>
        <end position="540"/>
    </location>
</feature>
<comment type="subcellular location">
    <subcellularLocation>
        <location evidence="2">Cytoplasm</location>
    </subcellularLocation>
    <subcellularLocation>
        <location evidence="1">Nucleus</location>
    </subcellularLocation>
</comment>
<dbReference type="PANTHER" id="PTHR15696">
    <property type="entry name" value="SMG-7 SUPPRESSOR WITH MORPHOLOGICAL EFFECT ON GENITALIA PROTEIN 7"/>
    <property type="match status" value="1"/>
</dbReference>
<dbReference type="Pfam" id="PF13638">
    <property type="entry name" value="PIN_4"/>
    <property type="match status" value="1"/>
</dbReference>
<dbReference type="CTD" id="23293"/>
<dbReference type="GO" id="GO:0005737">
    <property type="term" value="C:cytoplasm"/>
    <property type="evidence" value="ECO:0007669"/>
    <property type="project" value="UniProtKB-SubCell"/>
</dbReference>
<protein>
    <submittedName>
        <fullName evidence="9">Telomerase-binding protein EST1A</fullName>
    </submittedName>
</protein>
<feature type="region of interest" description="Disordered" evidence="6">
    <location>
        <begin position="1442"/>
        <end position="1466"/>
    </location>
</feature>
<feature type="compositionally biased region" description="Polar residues" evidence="6">
    <location>
        <begin position="186"/>
        <end position="212"/>
    </location>
</feature>
<feature type="compositionally biased region" description="Basic and acidic residues" evidence="6">
    <location>
        <begin position="20"/>
        <end position="30"/>
    </location>
</feature>
<feature type="compositionally biased region" description="Polar residues" evidence="6">
    <location>
        <begin position="508"/>
        <end position="518"/>
    </location>
</feature>
<feature type="compositionally biased region" description="Basic and acidic residues" evidence="6">
    <location>
        <begin position="254"/>
        <end position="264"/>
    </location>
</feature>
<keyword evidence="8" id="KW-1185">Reference proteome</keyword>
<feature type="region of interest" description="Disordered" evidence="6">
    <location>
        <begin position="586"/>
        <end position="679"/>
    </location>
</feature>
<dbReference type="KEGG" id="csol:105360001"/>
<feature type="compositionally biased region" description="Basic and acidic residues" evidence="6">
    <location>
        <begin position="608"/>
        <end position="634"/>
    </location>
</feature>
<dbReference type="FunFam" id="3.40.50.1010:FF:000047">
    <property type="entry name" value="Blast:Telomerase-binding protein EST1A"/>
    <property type="match status" value="1"/>
</dbReference>
<evidence type="ECO:0000256" key="3">
    <source>
        <dbReference type="ARBA" id="ARBA00022490"/>
    </source>
</evidence>
<feature type="region of interest" description="Disordered" evidence="6">
    <location>
        <begin position="463"/>
        <end position="546"/>
    </location>
</feature>
<feature type="compositionally biased region" description="Polar residues" evidence="6">
    <location>
        <begin position="421"/>
        <end position="438"/>
    </location>
</feature>
<dbReference type="SUPFAM" id="SSF48452">
    <property type="entry name" value="TPR-like"/>
    <property type="match status" value="1"/>
</dbReference>
<feature type="compositionally biased region" description="Basic and acidic residues" evidence="6">
    <location>
        <begin position="277"/>
        <end position="286"/>
    </location>
</feature>
<feature type="region of interest" description="Disordered" evidence="6">
    <location>
        <begin position="1"/>
        <end position="99"/>
    </location>
</feature>
<keyword evidence="5" id="KW-0539">Nucleus</keyword>
<dbReference type="Pfam" id="PF10374">
    <property type="entry name" value="EST1"/>
    <property type="match status" value="1"/>
</dbReference>
<dbReference type="GO" id="GO:0070034">
    <property type="term" value="F:telomerase RNA binding"/>
    <property type="evidence" value="ECO:0007669"/>
    <property type="project" value="TreeGrafter"/>
</dbReference>
<feature type="compositionally biased region" description="Basic and acidic residues" evidence="6">
    <location>
        <begin position="233"/>
        <end position="244"/>
    </location>
</feature>
<dbReference type="GeneID" id="105360001"/>
<feature type="domain" description="PIN" evidence="7">
    <location>
        <begin position="1541"/>
        <end position="1703"/>
    </location>
</feature>
<sequence>MANHDKGRRKWGEISQDNSSDLKFERDRLAAMRGGANKAPPRALYRPGSGPLRKSGRSEDYDHENNCQERPRMSSIQDRLKQSQFSHQNQLQNSSRSHQIDSINDKLSEMHVNCRNNIDNYGQSTSKNNHVSINDPRKKNKKPEQQLYIPKKVKEAMAEEDTTNRALLQNNWEKDRARSESRDWDTQPNRNQRNDSFLGRTNPSNFGGNHNDNGSRNRVDHSKRFMGNRRNRNTSENDERRRPESPSLNRNFSNRRDNLRDIRQGSDPLFITPKNTNDSRTRDTRNNESFGYSDKFQGKPPSGKRGGKEITMTKMLNVETLPPRLKVKYLQEHGLVSSQNSAAGTTSEDNRDNNTVTLPVSTSCYSSTVQHSRTMQNLQPGCPLSPQTVFSNAFPARSILRGRNRSEESETPSVFRPVTPDQYSAPSSRSHTPSQEYTNRPYDRRGSSSTMYTSMESLSRIDSMLMPPPASSPGSYRSSTNRCQSPAESRRRESMPPFNSQRLHHQTQKVNNNLCESSSELEKPKSRHTSNISPVKSISCSPVPDNESEVTLDWCEEVELSEKLEAEQISRSSSVMSLRENVTVPINQPVVGKSSKRKSSKKKKSKRSGRDKSKEKIEGSSRERQNNQHNRENDNYNNNQKNSISSSSKRYDSRRRNVSHRSRESSKDRNFRGGSRGDEFYRNRASINIEENWRTGRTSICESDDGRRTPLSHSTSVTNSGPSSINRQSPTICTNSQPPGVLVLPDQNQLSSNITPSRQPQLTQQQKRTLFDPNNPNKPIVITSPGSRITSQYRDNEVPVQTISAPVFQSHSGIQPIIHHDFQNSLIDNISMPQATDQFGGAKPSWYNPYSESFRSTKNPYLLLDISLADSKLQHILNSSSITVSWDVISQIRSYHQQCLQTLLITDLKFCQTENVEQHFWKIMFYNIIEILRKPIPKEDAELREQYKNLLLKIVDEGTAYFANLLTVLETSYNFKIDTFLTSAVPPKGLGILGLALVSVQKIFLFLGDLARYKELANESVNYGKSRQWYLKAQQINPKNGRPYSQLALLATYARRKLDAVYYYMRSLMASNPFPSARESLITMFDENRKKYLHYYESTERKRKEERKLKERERMKEKEGANLGGGLRREIWIHPGGKRMRRTTSATTTSESRLGDSDLEDLSLLTSVELNKRFVTSYLHVHGKLITRIGMETFQEAAIQMLREFRMLLHHSPLPLPGMRLLQLLALNMFAIETTQLKDSQMEQGYRSEVQERALVVSLQMFNLILERGVCLLKTQLESDERPRLVVSEDMQILLPAIKIWCDWMLCHSTVWNPPPSCTDYRVGPPGDAWNRLATMVNLLEKLEYSRNLLIQSKDAEGREDELKDVKLPEDTTLSGFTPLMSNPHDPFYADKKEDMEVVQVCLRIYKILFFGQVFLCGLETPVLKLQKCDTGVSEYVSVVEASNTSAPGSPPEQSDSELMVESYSEDEDESVLTSPRLSIGDTGYDSVTSSTTAPVGEIRSLIERKEELEKRQRKQDRHRQRVQAILQKSSLSVEIEVRPKQLVPDTNCFIDYLPQLQSIVKATSVAQPIYNLMVPLVVLNELEGLSRGSADLRDSGPTSRAALNPEHVARVAENAKAGLAFARSRNPAIRCLTTRGTILPSSSFTVEEDVCQDCLTRNDDRILATCLSLCKSNKDQVSSEEGQPRRVKRDVVLLTEDRNLRVKALARDVPVREVLDFIQWAGLG</sequence>
<dbReference type="GO" id="GO:0000184">
    <property type="term" value="P:nuclear-transcribed mRNA catabolic process, nonsense-mediated decay"/>
    <property type="evidence" value="ECO:0007669"/>
    <property type="project" value="UniProtKB-KW"/>
</dbReference>
<feature type="compositionally biased region" description="Basic residues" evidence="6">
    <location>
        <begin position="594"/>
        <end position="607"/>
    </location>
</feature>
<dbReference type="InterPro" id="IPR045153">
    <property type="entry name" value="Est1/Ebs1-like"/>
</dbReference>
<feature type="compositionally biased region" description="Basic and acidic residues" evidence="6">
    <location>
        <begin position="172"/>
        <end position="185"/>
    </location>
</feature>
<dbReference type="Pfam" id="PF10373">
    <property type="entry name" value="EST1_DNA_bind"/>
    <property type="match status" value="1"/>
</dbReference>
<organism evidence="8 9">
    <name type="scientific">Ceratosolen solmsi marchali</name>
    <dbReference type="NCBI Taxonomy" id="326594"/>
    <lineage>
        <taxon>Eukaryota</taxon>
        <taxon>Metazoa</taxon>
        <taxon>Ecdysozoa</taxon>
        <taxon>Arthropoda</taxon>
        <taxon>Hexapoda</taxon>
        <taxon>Insecta</taxon>
        <taxon>Pterygota</taxon>
        <taxon>Neoptera</taxon>
        <taxon>Endopterygota</taxon>
        <taxon>Hymenoptera</taxon>
        <taxon>Apocrita</taxon>
        <taxon>Proctotrupomorpha</taxon>
        <taxon>Chalcidoidea</taxon>
        <taxon>Agaonidae</taxon>
        <taxon>Agaoninae</taxon>
        <taxon>Ceratosolen</taxon>
    </lineage>
</organism>
<keyword evidence="3" id="KW-0963">Cytoplasm</keyword>
<evidence type="ECO:0000256" key="2">
    <source>
        <dbReference type="ARBA" id="ARBA00004496"/>
    </source>
</evidence>
<dbReference type="SMART" id="SM00670">
    <property type="entry name" value="PINc"/>
    <property type="match status" value="1"/>
</dbReference>
<feature type="region of interest" description="Disordered" evidence="6">
    <location>
        <begin position="400"/>
        <end position="450"/>
    </location>
</feature>
<dbReference type="InterPro" id="IPR002716">
    <property type="entry name" value="PIN_dom"/>
</dbReference>
<dbReference type="InterPro" id="IPR029060">
    <property type="entry name" value="PIN-like_dom_sf"/>
</dbReference>
<evidence type="ECO:0000313" key="9">
    <source>
        <dbReference type="RefSeq" id="XP_011495073.1"/>
    </source>
</evidence>
<accession>A0AAJ6YCE3</accession>
<evidence type="ECO:0000256" key="6">
    <source>
        <dbReference type="SAM" id="MobiDB-lite"/>
    </source>
</evidence>
<evidence type="ECO:0000313" key="8">
    <source>
        <dbReference type="Proteomes" id="UP000695007"/>
    </source>
</evidence>
<dbReference type="InterPro" id="IPR019458">
    <property type="entry name" value="Est1-like_N"/>
</dbReference>
<feature type="compositionally biased region" description="Basic and acidic residues" evidence="6">
    <location>
        <begin position="649"/>
        <end position="679"/>
    </location>
</feature>
<dbReference type="CDD" id="cd09885">
    <property type="entry name" value="PIN_Smg6-like"/>
    <property type="match status" value="1"/>
</dbReference>
<dbReference type="Proteomes" id="UP000695007">
    <property type="component" value="Unplaced"/>
</dbReference>
<feature type="compositionally biased region" description="Low complexity" evidence="6">
    <location>
        <begin position="635"/>
        <end position="648"/>
    </location>
</feature>
<keyword evidence="4" id="KW-0866">Nonsense-mediated mRNA decay</keyword>
<proteinExistence type="predicted"/>
<evidence type="ECO:0000256" key="4">
    <source>
        <dbReference type="ARBA" id="ARBA00023161"/>
    </source>
</evidence>
<evidence type="ECO:0000256" key="5">
    <source>
        <dbReference type="ARBA" id="ARBA00023242"/>
    </source>
</evidence>
<dbReference type="InterPro" id="IPR011990">
    <property type="entry name" value="TPR-like_helical_dom_sf"/>
</dbReference>
<feature type="compositionally biased region" description="Basic and acidic residues" evidence="6">
    <location>
        <begin position="56"/>
        <end position="72"/>
    </location>
</feature>
<evidence type="ECO:0000259" key="7">
    <source>
        <dbReference type="SMART" id="SM00670"/>
    </source>
</evidence>
<feature type="compositionally biased region" description="Polar residues" evidence="6">
    <location>
        <begin position="711"/>
        <end position="731"/>
    </location>
</feature>
<dbReference type="Gene3D" id="1.25.40.10">
    <property type="entry name" value="Tetratricopeptide repeat domain"/>
    <property type="match status" value="1"/>
</dbReference>
<feature type="compositionally biased region" description="Polar residues" evidence="6">
    <location>
        <begin position="74"/>
        <end position="99"/>
    </location>
</feature>
<dbReference type="InterPro" id="IPR018834">
    <property type="entry name" value="DNA/RNA-bd_Est1-type"/>
</dbReference>
<feature type="region of interest" description="Disordered" evidence="6">
    <location>
        <begin position="116"/>
        <end position="307"/>
    </location>
</feature>
<dbReference type="GO" id="GO:0005697">
    <property type="term" value="C:telomerase holoenzyme complex"/>
    <property type="evidence" value="ECO:0007669"/>
    <property type="project" value="TreeGrafter"/>
</dbReference>
<dbReference type="SUPFAM" id="SSF88723">
    <property type="entry name" value="PIN domain-like"/>
    <property type="match status" value="1"/>
</dbReference>
<dbReference type="GO" id="GO:0042162">
    <property type="term" value="F:telomeric DNA binding"/>
    <property type="evidence" value="ECO:0007669"/>
    <property type="project" value="TreeGrafter"/>
</dbReference>
<dbReference type="RefSeq" id="XP_011495073.1">
    <property type="nucleotide sequence ID" value="XM_011496771.1"/>
</dbReference>
<feature type="compositionally biased region" description="Polar residues" evidence="6">
    <location>
        <begin position="1442"/>
        <end position="1454"/>
    </location>
</feature>
<feature type="compositionally biased region" description="Polar residues" evidence="6">
    <location>
        <begin position="472"/>
        <end position="487"/>
    </location>
</feature>
<evidence type="ECO:0000256" key="1">
    <source>
        <dbReference type="ARBA" id="ARBA00004123"/>
    </source>
</evidence>
<dbReference type="PANTHER" id="PTHR15696:SF0">
    <property type="entry name" value="TELOMERASE-BINDING PROTEIN EST1A"/>
    <property type="match status" value="1"/>
</dbReference>
<gene>
    <name evidence="9" type="primary">LOC105360001</name>
</gene>
<feature type="compositionally biased region" description="Basic and acidic residues" evidence="6">
    <location>
        <begin position="213"/>
        <end position="223"/>
    </location>
</feature>
<feature type="compositionally biased region" description="Polar residues" evidence="6">
    <location>
        <begin position="116"/>
        <end position="132"/>
    </location>
</feature>
<dbReference type="Gene3D" id="3.40.50.1010">
    <property type="entry name" value="5'-nuclease"/>
    <property type="match status" value="1"/>
</dbReference>
<name>A0AAJ6YCE3_9HYME</name>